<accession>A0A8T0H1D1</accession>
<comment type="caution">
    <text evidence="6">The sequence shown here is derived from an EMBL/GenBank/DDBJ whole genome shotgun (WGS) entry which is preliminary data.</text>
</comment>
<evidence type="ECO:0000313" key="7">
    <source>
        <dbReference type="Proteomes" id="UP000822688"/>
    </source>
</evidence>
<dbReference type="PANTHER" id="PTHR15722:SF2">
    <property type="entry name" value="INTRAFLAGELLAR TRANSPORT PROTEIN 172 HOMOLOG"/>
    <property type="match status" value="1"/>
</dbReference>
<dbReference type="PANTHER" id="PTHR15722">
    <property type="entry name" value="IFT140/172-RELATED"/>
    <property type="match status" value="1"/>
</dbReference>
<dbReference type="GO" id="GO:0030992">
    <property type="term" value="C:intraciliary transport particle B"/>
    <property type="evidence" value="ECO:0007669"/>
    <property type="project" value="TreeGrafter"/>
</dbReference>
<dbReference type="AlphaFoldDB" id="A0A8T0H1D1"/>
<keyword evidence="3" id="KW-0677">Repeat</keyword>
<dbReference type="GO" id="GO:0042073">
    <property type="term" value="P:intraciliary transport"/>
    <property type="evidence" value="ECO:0007669"/>
    <property type="project" value="TreeGrafter"/>
</dbReference>
<evidence type="ECO:0000256" key="2">
    <source>
        <dbReference type="ARBA" id="ARBA00022574"/>
    </source>
</evidence>
<dbReference type="Gene3D" id="1.25.40.470">
    <property type="match status" value="1"/>
</dbReference>
<dbReference type="EMBL" id="CM026429">
    <property type="protein sequence ID" value="KAG0564535.1"/>
    <property type="molecule type" value="Genomic_DNA"/>
</dbReference>
<organism evidence="6 7">
    <name type="scientific">Ceratodon purpureus</name>
    <name type="common">Fire moss</name>
    <name type="synonym">Dicranum purpureum</name>
    <dbReference type="NCBI Taxonomy" id="3225"/>
    <lineage>
        <taxon>Eukaryota</taxon>
        <taxon>Viridiplantae</taxon>
        <taxon>Streptophyta</taxon>
        <taxon>Embryophyta</taxon>
        <taxon>Bryophyta</taxon>
        <taxon>Bryophytina</taxon>
        <taxon>Bryopsida</taxon>
        <taxon>Dicranidae</taxon>
        <taxon>Pseudoditrichales</taxon>
        <taxon>Ditrichaceae</taxon>
        <taxon>Ceratodon</taxon>
    </lineage>
</organism>
<proteinExistence type="predicted"/>
<protein>
    <submittedName>
        <fullName evidence="6">Uncharacterized protein</fullName>
    </submittedName>
</protein>
<keyword evidence="4" id="KW-0969">Cilium</keyword>
<evidence type="ECO:0000256" key="3">
    <source>
        <dbReference type="ARBA" id="ARBA00022737"/>
    </source>
</evidence>
<dbReference type="Proteomes" id="UP000822688">
    <property type="component" value="Chromosome 8"/>
</dbReference>
<keyword evidence="7" id="KW-1185">Reference proteome</keyword>
<evidence type="ECO:0000256" key="4">
    <source>
        <dbReference type="ARBA" id="ARBA00023069"/>
    </source>
</evidence>
<keyword evidence="5" id="KW-0966">Cell projection</keyword>
<gene>
    <name evidence="6" type="ORF">KC19_8G118400</name>
</gene>
<keyword evidence="2" id="KW-0853">WD repeat</keyword>
<reference evidence="6" key="1">
    <citation type="submission" date="2020-06" db="EMBL/GenBank/DDBJ databases">
        <title>WGS assembly of Ceratodon purpureus strain R40.</title>
        <authorList>
            <person name="Carey S.B."/>
            <person name="Jenkins J."/>
            <person name="Shu S."/>
            <person name="Lovell J.T."/>
            <person name="Sreedasyam A."/>
            <person name="Maumus F."/>
            <person name="Tiley G.P."/>
            <person name="Fernandez-Pozo N."/>
            <person name="Barry K."/>
            <person name="Chen C."/>
            <person name="Wang M."/>
            <person name="Lipzen A."/>
            <person name="Daum C."/>
            <person name="Saski C.A."/>
            <person name="Payton A.C."/>
            <person name="Mcbreen J.C."/>
            <person name="Conrad R.E."/>
            <person name="Kollar L.M."/>
            <person name="Olsson S."/>
            <person name="Huttunen S."/>
            <person name="Landis J.B."/>
            <person name="Wickett N.J."/>
            <person name="Johnson M.G."/>
            <person name="Rensing S.A."/>
            <person name="Grimwood J."/>
            <person name="Schmutz J."/>
            <person name="Mcdaniel S.F."/>
        </authorList>
    </citation>
    <scope>NUCLEOTIDE SEQUENCE</scope>
    <source>
        <strain evidence="6">R40</strain>
    </source>
</reference>
<comment type="subcellular location">
    <subcellularLocation>
        <location evidence="1">Cell projection</location>
        <location evidence="1">Cilium</location>
    </subcellularLocation>
</comment>
<dbReference type="GO" id="GO:0036064">
    <property type="term" value="C:ciliary basal body"/>
    <property type="evidence" value="ECO:0007669"/>
    <property type="project" value="TreeGrafter"/>
</dbReference>
<dbReference type="GO" id="GO:0005930">
    <property type="term" value="C:axoneme"/>
    <property type="evidence" value="ECO:0007669"/>
    <property type="project" value="TreeGrafter"/>
</dbReference>
<evidence type="ECO:0000256" key="1">
    <source>
        <dbReference type="ARBA" id="ARBA00004138"/>
    </source>
</evidence>
<name>A0A8T0H1D1_CERPU</name>
<sequence length="618" mass="70060">MIIYVCVCVECNITGVHVQVQLKYAMFLEDEGRFREAEDAFIKVGKPREAIDMYMHQQDWAAALRVADLCDPAAMSDVLVAQAQIMMKKKELHKAEALLIKAKRPDLAIMMYRDKMQWEDALRVAEYFLPSKVPDIHCDLAEYMQSQNGGEDSVESLLARGRALELSQNHSEAIDLYLQLDSSVLADFDKLQQVWGLAISLAKENVEKRLPEVVNTVAGRLMEVERYEAAGELYEDINAMKEAASMYMQAGLWEKARAVGTSSGPPLQQDVDDLYKEHLVKKGDAAELIKLGHVPEALELYEQQCDWPKVHELAALLGPDEEKNYSIRHAKECLQNDKCAEAIAVLSQHGVPLNGSAYELCSFAACQIISAVEMIPQIDLTMQKLREILYQLVSTLTLNRDICPPGVLTELKRLLIIVNFFNLRYISIAQNLQEMQAKLSISLLRYIGTIPADKAFYEAGMACKQLGWQNMAFVYLNRYLDIVEAIDDEDASTIDNVNFETSDIPQDFPIPESHFLEDKKREEVRDWVIQLSMDQQIQRGPPTRTCEGCGSNIYVASLICVKCKMESEMCFVTGYPVASQDRVMCKACKMPANKDDWNKYIHRCQTCPWCNVPQQPVY</sequence>
<evidence type="ECO:0000256" key="5">
    <source>
        <dbReference type="ARBA" id="ARBA00023273"/>
    </source>
</evidence>
<evidence type="ECO:0000313" key="6">
    <source>
        <dbReference type="EMBL" id="KAG0564535.1"/>
    </source>
</evidence>